<dbReference type="SUPFAM" id="SSF53335">
    <property type="entry name" value="S-adenosyl-L-methionine-dependent methyltransferases"/>
    <property type="match status" value="1"/>
</dbReference>
<dbReference type="EMBL" id="WMBE01000006">
    <property type="protein sequence ID" value="MDG0868075.1"/>
    <property type="molecule type" value="Genomic_DNA"/>
</dbReference>
<protein>
    <submittedName>
        <fullName evidence="4">Methyltransferase domain-containing protein</fullName>
    </submittedName>
</protein>
<dbReference type="Pfam" id="PF13649">
    <property type="entry name" value="Methyltransf_25"/>
    <property type="match status" value="1"/>
</dbReference>
<dbReference type="GO" id="GO:0008168">
    <property type="term" value="F:methyltransferase activity"/>
    <property type="evidence" value="ECO:0007669"/>
    <property type="project" value="UniProtKB-KW"/>
</dbReference>
<proteinExistence type="predicted"/>
<dbReference type="InterPro" id="IPR029063">
    <property type="entry name" value="SAM-dependent_MTases_sf"/>
</dbReference>
<dbReference type="InterPro" id="IPR041698">
    <property type="entry name" value="Methyltransf_25"/>
</dbReference>
<dbReference type="Proteomes" id="UP001219901">
    <property type="component" value="Chromosome"/>
</dbReference>
<dbReference type="Proteomes" id="UP001321249">
    <property type="component" value="Unassembled WGS sequence"/>
</dbReference>
<reference evidence="5 6" key="1">
    <citation type="submission" date="2019-11" db="EMBL/GenBank/DDBJ databases">
        <authorList>
            <person name="Cho J.-C."/>
        </authorList>
    </citation>
    <scope>NUCLEOTIDE SEQUENCE [LARGE SCALE GENOMIC DNA]</scope>
    <source>
        <strain evidence="4 5">JH1073</strain>
        <strain evidence="3 6">JH702</strain>
    </source>
</reference>
<evidence type="ECO:0000313" key="4">
    <source>
        <dbReference type="EMBL" id="WFG40818.1"/>
    </source>
</evidence>
<accession>A0AAJ5ZM94</accession>
<evidence type="ECO:0000313" key="5">
    <source>
        <dbReference type="Proteomes" id="UP001219901"/>
    </source>
</evidence>
<dbReference type="GO" id="GO:0032259">
    <property type="term" value="P:methylation"/>
    <property type="evidence" value="ECO:0007669"/>
    <property type="project" value="UniProtKB-KW"/>
</dbReference>
<dbReference type="PANTHER" id="PTHR43861">
    <property type="entry name" value="TRANS-ACONITATE 2-METHYLTRANSFERASE-RELATED"/>
    <property type="match status" value="1"/>
</dbReference>
<keyword evidence="4" id="KW-0489">Methyltransferase</keyword>
<evidence type="ECO:0000259" key="2">
    <source>
        <dbReference type="Pfam" id="PF13649"/>
    </source>
</evidence>
<dbReference type="Gene3D" id="3.40.50.150">
    <property type="entry name" value="Vaccinia Virus protein VP39"/>
    <property type="match status" value="1"/>
</dbReference>
<reference evidence="5" key="3">
    <citation type="submission" date="2023-06" db="EMBL/GenBank/DDBJ databases">
        <title>Pangenomics reveal diversification of enzyme families and niche specialization in globally abundant SAR202 bacteria.</title>
        <authorList>
            <person name="Saw J.H.W."/>
        </authorList>
    </citation>
    <scope>NUCLEOTIDE SEQUENCE [LARGE SCALE GENOMIC DNA]</scope>
    <source>
        <strain evidence="5">JH1073</strain>
    </source>
</reference>
<evidence type="ECO:0000313" key="6">
    <source>
        <dbReference type="Proteomes" id="UP001321249"/>
    </source>
</evidence>
<evidence type="ECO:0000256" key="1">
    <source>
        <dbReference type="ARBA" id="ARBA00022679"/>
    </source>
</evidence>
<feature type="domain" description="Methyltransferase" evidence="2">
    <location>
        <begin position="44"/>
        <end position="137"/>
    </location>
</feature>
<keyword evidence="5" id="KW-1185">Reference proteome</keyword>
<keyword evidence="1" id="KW-0808">Transferase</keyword>
<gene>
    <name evidence="3" type="ORF">GKO46_13495</name>
    <name evidence="4" type="ORF">GKO48_12455</name>
</gene>
<sequence>MHDDGYFDERFASRYDEISSSMFDPAVLDPTVEFLAELSGGGKVLEFASGTGRVALPLSERVYSVSGVDISAAMTDRLKAKPGGENVDVTIGDFSSTRVEGEFSLVFLVFNTIMNLTSQDAQVACFQNAAEHLISGGHFVIEVSVPKLQRVPAGETYRTYRVEDSRMDFDEYSFADQGLISHHFMKVDDEWEKLSVPFRYVWPSELDLMARLAGLEIAGRWADWSREPFGDDSEKLIAAWRNA</sequence>
<reference evidence="4" key="2">
    <citation type="journal article" date="2023" name="Nat. Commun.">
        <title>Cultivation of marine bacteria of the SAR202 clade.</title>
        <authorList>
            <person name="Lim Y."/>
            <person name="Seo J.H."/>
            <person name="Giovannoni S.J."/>
            <person name="Kang I."/>
            <person name="Cho J.C."/>
        </authorList>
    </citation>
    <scope>NUCLEOTIDE SEQUENCE</scope>
    <source>
        <strain evidence="4">JH1073</strain>
    </source>
</reference>
<evidence type="ECO:0000313" key="3">
    <source>
        <dbReference type="EMBL" id="MDG0868075.1"/>
    </source>
</evidence>
<organism evidence="4 5">
    <name type="scientific">Candidatus Lucifugimonas marina</name>
    <dbReference type="NCBI Taxonomy" id="3038979"/>
    <lineage>
        <taxon>Bacteria</taxon>
        <taxon>Bacillati</taxon>
        <taxon>Chloroflexota</taxon>
        <taxon>Dehalococcoidia</taxon>
        <taxon>SAR202 cluster</taxon>
        <taxon>Candidatus Lucifugimonadales</taxon>
        <taxon>Candidatus Lucifugimonadaceae</taxon>
        <taxon>Candidatus Lucifugimonas</taxon>
    </lineage>
</organism>
<name>A0AAJ5ZM94_9CHLR</name>
<dbReference type="EMBL" id="CP046147">
    <property type="protein sequence ID" value="WFG40818.1"/>
    <property type="molecule type" value="Genomic_DNA"/>
</dbReference>
<dbReference type="CDD" id="cd02440">
    <property type="entry name" value="AdoMet_MTases"/>
    <property type="match status" value="1"/>
</dbReference>
<dbReference type="AlphaFoldDB" id="A0AAJ5ZM94"/>